<dbReference type="Gene3D" id="3.40.50.720">
    <property type="entry name" value="NAD(P)-binding Rossmann-like Domain"/>
    <property type="match status" value="2"/>
</dbReference>
<comment type="caution">
    <text evidence="4">The sequence shown here is derived from an EMBL/GenBank/DDBJ whole genome shotgun (WGS) entry which is preliminary data.</text>
</comment>
<proteinExistence type="inferred from homology"/>
<protein>
    <submittedName>
        <fullName evidence="4">Capsule biosynthesis protein CapD</fullName>
    </submittedName>
</protein>
<feature type="transmembrane region" description="Helical" evidence="2">
    <location>
        <begin position="97"/>
        <end position="115"/>
    </location>
</feature>
<dbReference type="SUPFAM" id="SSF51735">
    <property type="entry name" value="NAD(P)-binding Rossmann-fold domains"/>
    <property type="match status" value="2"/>
</dbReference>
<keyword evidence="2" id="KW-0472">Membrane</keyword>
<dbReference type="AlphaFoldDB" id="A0A367RLG6"/>
<evidence type="ECO:0000313" key="4">
    <source>
        <dbReference type="EMBL" id="RCJ37397.1"/>
    </source>
</evidence>
<dbReference type="Pfam" id="PF13727">
    <property type="entry name" value="CoA_binding_3"/>
    <property type="match status" value="1"/>
</dbReference>
<name>A0A367RLG6_9NOSO</name>
<keyword evidence="5" id="KW-1185">Reference proteome</keyword>
<organism evidence="4 5">
    <name type="scientific">Nostoc minutum NIES-26</name>
    <dbReference type="NCBI Taxonomy" id="1844469"/>
    <lineage>
        <taxon>Bacteria</taxon>
        <taxon>Bacillati</taxon>
        <taxon>Cyanobacteriota</taxon>
        <taxon>Cyanophyceae</taxon>
        <taxon>Nostocales</taxon>
        <taxon>Nostocaceae</taxon>
        <taxon>Nostoc</taxon>
    </lineage>
</organism>
<dbReference type="EMBL" id="LXQD01000120">
    <property type="protein sequence ID" value="RCJ37397.1"/>
    <property type="molecule type" value="Genomic_DNA"/>
</dbReference>
<reference evidence="4" key="1">
    <citation type="submission" date="2016-04" db="EMBL/GenBank/DDBJ databases">
        <authorList>
            <person name="Tabuchi Yagui T.R."/>
        </authorList>
    </citation>
    <scope>NUCLEOTIDE SEQUENCE [LARGE SCALE GENOMIC DNA]</scope>
    <source>
        <strain evidence="4">NIES-26</strain>
    </source>
</reference>
<sequence>MNLLSFIPNVIRKKMINSLLSKLLKLRNSHLFIVDMIIFSITPLLALLLRLDGDLDLQAYILELAIATTLFLIVKLSVFSSFGFYRRYWRYASIEELIYIAMLMVGAVVIQIMLFDILTNILNQFPFIDTLPRSLPFIDGLLSCIFIGALRFSVRAVERVSQRQPVFNSQERVLIIGAGSAGVSLLQEMQRNPQLGLYPVAFIDDDPRKLNARIRGIPVLGDRYQIPKWVQSLHIQKAIIAMPTVTGKVIREIVDICKATGVQTSTLPGIHEILNGRVRVDSIRDVRIEDLLRREPVQTDIERVSQFINGKTVLITGSGGSIGSELSRQIFKSQPARIILIGHGENSVFNIQQELEQLIQLLNKDGKAQSDTPHIYTFIADIRFRSRLKHAFERFHPDVIFHAAAHKHVPLMELNPPEAITNNVIGTKNLLELALEYDVKHFVMISTDKAVNPTNVMGASKRVAEMLVLQAAKESGKHYVTVRFGNVLGSRGSVVPTFKKQIATGGPVTVTHPDICRYFMTIPEAVQLVLQAGVLGHSGEVLMLNMGEPVKIVDLAQELIRLSGYEVNKDIDIVFTGLRPGEKLFEELFIQGEEYEPTQHEKLFVVKNASRIIPKNLIVVVEDLCKAAAYNDSMSILFLLEQLITGYTPDYSTVNSQVDGLKGNSIPKKYLPEIETSVVNR</sequence>
<evidence type="ECO:0000256" key="2">
    <source>
        <dbReference type="SAM" id="Phobius"/>
    </source>
</evidence>
<dbReference type="Proteomes" id="UP000252107">
    <property type="component" value="Unassembled WGS sequence"/>
</dbReference>
<dbReference type="PANTHER" id="PTHR43318">
    <property type="entry name" value="UDP-N-ACETYLGLUCOSAMINE 4,6-DEHYDRATASE"/>
    <property type="match status" value="1"/>
</dbReference>
<dbReference type="PANTHER" id="PTHR43318:SF1">
    <property type="entry name" value="POLYSACCHARIDE BIOSYNTHESIS PROTEIN EPSC-RELATED"/>
    <property type="match status" value="1"/>
</dbReference>
<gene>
    <name evidence="4" type="ORF">A6770_14625</name>
</gene>
<keyword evidence="2" id="KW-0812">Transmembrane</keyword>
<feature type="transmembrane region" description="Helical" evidence="2">
    <location>
        <begin position="31"/>
        <end position="51"/>
    </location>
</feature>
<dbReference type="InterPro" id="IPR003869">
    <property type="entry name" value="Polysac_CapD-like"/>
</dbReference>
<feature type="domain" description="Polysaccharide biosynthesis protein CapD-like" evidence="3">
    <location>
        <begin position="313"/>
        <end position="607"/>
    </location>
</feature>
<keyword evidence="2" id="KW-1133">Transmembrane helix</keyword>
<evidence type="ECO:0000259" key="3">
    <source>
        <dbReference type="Pfam" id="PF02719"/>
    </source>
</evidence>
<dbReference type="CDD" id="cd05237">
    <property type="entry name" value="UDP_invert_4-6DH_SDR_e"/>
    <property type="match status" value="1"/>
</dbReference>
<comment type="similarity">
    <text evidence="1">Belongs to the polysaccharide synthase family.</text>
</comment>
<evidence type="ECO:0000256" key="1">
    <source>
        <dbReference type="ARBA" id="ARBA00007430"/>
    </source>
</evidence>
<feature type="transmembrane region" description="Helical" evidence="2">
    <location>
        <begin position="57"/>
        <end position="85"/>
    </location>
</feature>
<dbReference type="Pfam" id="PF02719">
    <property type="entry name" value="Polysacc_synt_2"/>
    <property type="match status" value="1"/>
</dbReference>
<dbReference type="InterPro" id="IPR036291">
    <property type="entry name" value="NAD(P)-bd_dom_sf"/>
</dbReference>
<dbReference type="InterPro" id="IPR051203">
    <property type="entry name" value="Polysaccharide_Synthase-Rel"/>
</dbReference>
<accession>A0A367RLG6</accession>
<evidence type="ECO:0000313" key="5">
    <source>
        <dbReference type="Proteomes" id="UP000252107"/>
    </source>
</evidence>